<dbReference type="HOGENOM" id="CLU_1387790_0_0_4"/>
<name>Q5NXK3_AROAE</name>
<evidence type="ECO:0000313" key="2">
    <source>
        <dbReference type="EMBL" id="CAI10211.1"/>
    </source>
</evidence>
<evidence type="ECO:0000313" key="3">
    <source>
        <dbReference type="Proteomes" id="UP000006552"/>
    </source>
</evidence>
<keyword evidence="3" id="KW-1185">Reference proteome</keyword>
<accession>Q5NXK3</accession>
<feature type="compositionally biased region" description="Basic and acidic residues" evidence="1">
    <location>
        <begin position="148"/>
        <end position="157"/>
    </location>
</feature>
<dbReference type="KEGG" id="eba:ebA7208"/>
<proteinExistence type="predicted"/>
<dbReference type="Proteomes" id="UP000006552">
    <property type="component" value="Chromosome"/>
</dbReference>
<sequence length="196" mass="21042">MPRALGLIHGEQAADRRPGCDVATTPPAKACDHAVSNRGTLVRYRRRERRKSSCAPFSAWHVWPSNALLGNRSRNLVWSRRLKRSGSFSSGTCLPPSAGSRFRPGCLCAAAPVQDCAALLAAGGVRHAQQHCDIGARRARNPGIPSENSRRPDQAPDIRSRALAQRDDASSQPAFAGSAIRVSELLSGHESQGNCT</sequence>
<dbReference type="AlphaFoldDB" id="Q5NXK3"/>
<dbReference type="STRING" id="76114.ebA7208"/>
<evidence type="ECO:0000256" key="1">
    <source>
        <dbReference type="SAM" id="MobiDB-lite"/>
    </source>
</evidence>
<gene>
    <name evidence="2" type="ORF">ebA7208</name>
</gene>
<protein>
    <submittedName>
        <fullName evidence="2">Uncharacterized protein</fullName>
    </submittedName>
</protein>
<organism evidence="2 3">
    <name type="scientific">Aromatoleum aromaticum (strain DSM 19018 / LMG 30748 / EbN1)</name>
    <name type="common">Azoarcus sp. (strain EbN1)</name>
    <dbReference type="NCBI Taxonomy" id="76114"/>
    <lineage>
        <taxon>Bacteria</taxon>
        <taxon>Pseudomonadati</taxon>
        <taxon>Pseudomonadota</taxon>
        <taxon>Betaproteobacteria</taxon>
        <taxon>Rhodocyclales</taxon>
        <taxon>Rhodocyclaceae</taxon>
        <taxon>Aromatoleum</taxon>
    </lineage>
</organism>
<dbReference type="EMBL" id="CR555306">
    <property type="protein sequence ID" value="CAI10211.1"/>
    <property type="molecule type" value="Genomic_DNA"/>
</dbReference>
<reference evidence="2 3" key="1">
    <citation type="journal article" date="2005" name="Arch. Microbiol.">
        <title>The genome sequence of an anaerobic aromatic-degrading denitrifying bacterium, strain EbN1.</title>
        <authorList>
            <person name="Rabus R."/>
            <person name="Kube M."/>
            <person name="Heider J."/>
            <person name="Beck A."/>
            <person name="Heitmann K."/>
            <person name="Widdel F."/>
            <person name="Reinhardt R."/>
        </authorList>
    </citation>
    <scope>NUCLEOTIDE SEQUENCE [LARGE SCALE GENOMIC DNA]</scope>
    <source>
        <strain evidence="2 3">EbN1</strain>
    </source>
</reference>
<feature type="region of interest" description="Disordered" evidence="1">
    <location>
        <begin position="136"/>
        <end position="157"/>
    </location>
</feature>